<evidence type="ECO:0000256" key="4">
    <source>
        <dbReference type="ARBA" id="ARBA00023136"/>
    </source>
</evidence>
<keyword evidence="7" id="KW-0378">Hydrolase</keyword>
<dbReference type="Pfam" id="PF01694">
    <property type="entry name" value="Rhomboid"/>
    <property type="match status" value="1"/>
</dbReference>
<keyword evidence="7" id="KW-0645">Protease</keyword>
<protein>
    <submittedName>
        <fullName evidence="7">Rhomboid family intramembrane serine protease</fullName>
    </submittedName>
</protein>
<evidence type="ECO:0000313" key="8">
    <source>
        <dbReference type="Proteomes" id="UP000290848"/>
    </source>
</evidence>
<dbReference type="InterPro" id="IPR035952">
    <property type="entry name" value="Rhomboid-like_sf"/>
</dbReference>
<proteinExistence type="predicted"/>
<keyword evidence="2 5" id="KW-0812">Transmembrane</keyword>
<evidence type="ECO:0000256" key="1">
    <source>
        <dbReference type="ARBA" id="ARBA00004141"/>
    </source>
</evidence>
<evidence type="ECO:0000256" key="3">
    <source>
        <dbReference type="ARBA" id="ARBA00022989"/>
    </source>
</evidence>
<sequence>MFTHEGVIHLLFNMYGLLFVGGSWNPCWGT</sequence>
<dbReference type="GO" id="GO:0006508">
    <property type="term" value="P:proteolysis"/>
    <property type="evidence" value="ECO:0007669"/>
    <property type="project" value="UniProtKB-KW"/>
</dbReference>
<dbReference type="GO" id="GO:0004252">
    <property type="term" value="F:serine-type endopeptidase activity"/>
    <property type="evidence" value="ECO:0007669"/>
    <property type="project" value="InterPro"/>
</dbReference>
<feature type="domain" description="Peptidase S54 rhomboid" evidence="6">
    <location>
        <begin position="1"/>
        <end position="23"/>
    </location>
</feature>
<dbReference type="GO" id="GO:0016020">
    <property type="term" value="C:membrane"/>
    <property type="evidence" value="ECO:0007669"/>
    <property type="project" value="UniProtKB-SubCell"/>
</dbReference>
<evidence type="ECO:0000256" key="2">
    <source>
        <dbReference type="ARBA" id="ARBA00022692"/>
    </source>
</evidence>
<comment type="caution">
    <text evidence="7">The sequence shown here is derived from an EMBL/GenBank/DDBJ whole genome shotgun (WGS) entry which is preliminary data.</text>
</comment>
<dbReference type="SUPFAM" id="SSF144091">
    <property type="entry name" value="Rhomboid-like"/>
    <property type="match status" value="1"/>
</dbReference>
<keyword evidence="3 5" id="KW-1133">Transmembrane helix</keyword>
<dbReference type="EMBL" id="RXOC01000004">
    <property type="protein sequence ID" value="RXF70755.1"/>
    <property type="molecule type" value="Genomic_DNA"/>
</dbReference>
<comment type="subcellular location">
    <subcellularLocation>
        <location evidence="1">Membrane</location>
        <topology evidence="1">Multi-pass membrane protein</topology>
    </subcellularLocation>
</comment>
<dbReference type="Gene3D" id="1.20.1540.10">
    <property type="entry name" value="Rhomboid-like"/>
    <property type="match status" value="1"/>
</dbReference>
<evidence type="ECO:0000313" key="7">
    <source>
        <dbReference type="EMBL" id="RXF70755.1"/>
    </source>
</evidence>
<dbReference type="AlphaFoldDB" id="A0A4Q0MC36"/>
<dbReference type="Proteomes" id="UP000290848">
    <property type="component" value="Unassembled WGS sequence"/>
</dbReference>
<evidence type="ECO:0000256" key="5">
    <source>
        <dbReference type="SAM" id="Phobius"/>
    </source>
</evidence>
<keyword evidence="4 5" id="KW-0472">Membrane</keyword>
<name>A0A4Q0MC36_9SPHI</name>
<organism evidence="7 8">
    <name type="scientific">Arcticibacter tournemirensis</name>
    <dbReference type="NCBI Taxonomy" id="699437"/>
    <lineage>
        <taxon>Bacteria</taxon>
        <taxon>Pseudomonadati</taxon>
        <taxon>Bacteroidota</taxon>
        <taxon>Sphingobacteriia</taxon>
        <taxon>Sphingobacteriales</taxon>
        <taxon>Sphingobacteriaceae</taxon>
        <taxon>Arcticibacter</taxon>
    </lineage>
</organism>
<reference evidence="7 8" key="1">
    <citation type="submission" date="2018-12" db="EMBL/GenBank/DDBJ databases">
        <title>The Draft Genome Sequence of the Soil Bacterium Pedobacter tournemirensis R1.</title>
        <authorList>
            <person name="He J."/>
        </authorList>
    </citation>
    <scope>NUCLEOTIDE SEQUENCE [LARGE SCALE GENOMIC DNA]</scope>
    <source>
        <strain evidence="7 8">R1</strain>
    </source>
</reference>
<gene>
    <name evidence="7" type="ORF">EKH83_07635</name>
</gene>
<dbReference type="InterPro" id="IPR022764">
    <property type="entry name" value="Peptidase_S54_rhomboid_dom"/>
</dbReference>
<dbReference type="RefSeq" id="WP_128769060.1">
    <property type="nucleotide sequence ID" value="NZ_RXOC01000004.1"/>
</dbReference>
<evidence type="ECO:0000259" key="6">
    <source>
        <dbReference type="Pfam" id="PF01694"/>
    </source>
</evidence>
<feature type="transmembrane region" description="Helical" evidence="5">
    <location>
        <begin position="7"/>
        <end position="24"/>
    </location>
</feature>
<accession>A0A4Q0MC36</accession>